<proteinExistence type="inferred from homology"/>
<comment type="similarity">
    <text evidence="1">Belongs to the sigma-70 factor family. ECF subfamily.</text>
</comment>
<sequence length="193" mass="22402">MDSNDQELIKRFQQNNGLAVFDQLVIKYKDMVFNLCYRFMGNYDDANDCAQDTFLKAFKGLKKFRAEANFSTWLYRIAVNTCKNKLASLTYRFSKMLIRIDQAKSEEERGTIREVRDDSMSPVSLLMKKETDRLIQKAIDSLPKDQKIVVVLRDVEDLAYEEIAAITGHNLGTVKSKLFRAREQLRNKLKGLI</sequence>
<evidence type="ECO:0008006" key="10">
    <source>
        <dbReference type="Google" id="ProtNLM"/>
    </source>
</evidence>
<reference evidence="8 9" key="1">
    <citation type="journal article" date="2016" name="Nat. Commun.">
        <title>Thousands of microbial genomes shed light on interconnected biogeochemical processes in an aquifer system.</title>
        <authorList>
            <person name="Anantharaman K."/>
            <person name="Brown C.T."/>
            <person name="Hug L.A."/>
            <person name="Sharon I."/>
            <person name="Castelle C.J."/>
            <person name="Probst A.J."/>
            <person name="Thomas B.C."/>
            <person name="Singh A."/>
            <person name="Wilkins M.J."/>
            <person name="Karaoz U."/>
            <person name="Brodie E.L."/>
            <person name="Williams K.H."/>
            <person name="Hubbard S.S."/>
            <person name="Banfield J.F."/>
        </authorList>
    </citation>
    <scope>NUCLEOTIDE SEQUENCE [LARGE SCALE GENOMIC DNA]</scope>
</reference>
<feature type="domain" description="RNA polymerase sigma factor 70 region 4 type 2" evidence="7">
    <location>
        <begin position="133"/>
        <end position="185"/>
    </location>
</feature>
<dbReference type="Gene3D" id="1.10.10.10">
    <property type="entry name" value="Winged helix-like DNA-binding domain superfamily/Winged helix DNA-binding domain"/>
    <property type="match status" value="1"/>
</dbReference>
<dbReference type="PANTHER" id="PTHR43133">
    <property type="entry name" value="RNA POLYMERASE ECF-TYPE SIGMA FACTO"/>
    <property type="match status" value="1"/>
</dbReference>
<accession>A0A1F4TPT7</accession>
<dbReference type="InterPro" id="IPR007627">
    <property type="entry name" value="RNA_pol_sigma70_r2"/>
</dbReference>
<evidence type="ECO:0000256" key="2">
    <source>
        <dbReference type="ARBA" id="ARBA00023015"/>
    </source>
</evidence>
<dbReference type="InterPro" id="IPR036388">
    <property type="entry name" value="WH-like_DNA-bd_sf"/>
</dbReference>
<dbReference type="PANTHER" id="PTHR43133:SF8">
    <property type="entry name" value="RNA POLYMERASE SIGMA FACTOR HI_1459-RELATED"/>
    <property type="match status" value="1"/>
</dbReference>
<evidence type="ECO:0000313" key="8">
    <source>
        <dbReference type="EMBL" id="OGC34731.1"/>
    </source>
</evidence>
<evidence type="ECO:0000256" key="4">
    <source>
        <dbReference type="ARBA" id="ARBA00023125"/>
    </source>
</evidence>
<dbReference type="CDD" id="cd06171">
    <property type="entry name" value="Sigma70_r4"/>
    <property type="match status" value="1"/>
</dbReference>
<dbReference type="EMBL" id="MEUI01000013">
    <property type="protein sequence ID" value="OGC34731.1"/>
    <property type="molecule type" value="Genomic_DNA"/>
</dbReference>
<protein>
    <recommendedName>
        <fullName evidence="10">RNA polymerase subunit sigma-24</fullName>
    </recommendedName>
</protein>
<dbReference type="InterPro" id="IPR013249">
    <property type="entry name" value="RNA_pol_sigma70_r4_t2"/>
</dbReference>
<evidence type="ECO:0000259" key="6">
    <source>
        <dbReference type="Pfam" id="PF04542"/>
    </source>
</evidence>
<dbReference type="Pfam" id="PF08281">
    <property type="entry name" value="Sigma70_r4_2"/>
    <property type="match status" value="1"/>
</dbReference>
<dbReference type="GO" id="GO:0003677">
    <property type="term" value="F:DNA binding"/>
    <property type="evidence" value="ECO:0007669"/>
    <property type="project" value="UniProtKB-KW"/>
</dbReference>
<dbReference type="GO" id="GO:0016987">
    <property type="term" value="F:sigma factor activity"/>
    <property type="evidence" value="ECO:0007669"/>
    <property type="project" value="UniProtKB-KW"/>
</dbReference>
<evidence type="ECO:0000259" key="7">
    <source>
        <dbReference type="Pfam" id="PF08281"/>
    </source>
</evidence>
<feature type="domain" description="RNA polymerase sigma-70 region 2" evidence="6">
    <location>
        <begin position="24"/>
        <end position="88"/>
    </location>
</feature>
<keyword evidence="3" id="KW-0731">Sigma factor</keyword>
<organism evidence="8 9">
    <name type="scientific">candidate division WOR-1 bacterium RIFOXYC2_FULL_41_25</name>
    <dbReference type="NCBI Taxonomy" id="1802586"/>
    <lineage>
        <taxon>Bacteria</taxon>
        <taxon>Bacillati</taxon>
        <taxon>Saganbacteria</taxon>
    </lineage>
</organism>
<evidence type="ECO:0000256" key="5">
    <source>
        <dbReference type="ARBA" id="ARBA00023163"/>
    </source>
</evidence>
<dbReference type="SUPFAM" id="SSF88659">
    <property type="entry name" value="Sigma3 and sigma4 domains of RNA polymerase sigma factors"/>
    <property type="match status" value="1"/>
</dbReference>
<gene>
    <name evidence="8" type="ORF">A2462_03310</name>
</gene>
<dbReference type="NCBIfam" id="TIGR02937">
    <property type="entry name" value="sigma70-ECF"/>
    <property type="match status" value="1"/>
</dbReference>
<dbReference type="Pfam" id="PF04542">
    <property type="entry name" value="Sigma70_r2"/>
    <property type="match status" value="1"/>
</dbReference>
<evidence type="ECO:0000256" key="1">
    <source>
        <dbReference type="ARBA" id="ARBA00010641"/>
    </source>
</evidence>
<dbReference type="AlphaFoldDB" id="A0A1F4TPT7"/>
<keyword evidence="4" id="KW-0238">DNA-binding</keyword>
<dbReference type="SUPFAM" id="SSF88946">
    <property type="entry name" value="Sigma2 domain of RNA polymerase sigma factors"/>
    <property type="match status" value="1"/>
</dbReference>
<keyword evidence="2" id="KW-0805">Transcription regulation</keyword>
<dbReference type="InterPro" id="IPR014284">
    <property type="entry name" value="RNA_pol_sigma-70_dom"/>
</dbReference>
<name>A0A1F4TPT7_UNCSA</name>
<dbReference type="InterPro" id="IPR039425">
    <property type="entry name" value="RNA_pol_sigma-70-like"/>
</dbReference>
<comment type="caution">
    <text evidence="8">The sequence shown here is derived from an EMBL/GenBank/DDBJ whole genome shotgun (WGS) entry which is preliminary data.</text>
</comment>
<dbReference type="Proteomes" id="UP000177309">
    <property type="component" value="Unassembled WGS sequence"/>
</dbReference>
<dbReference type="InterPro" id="IPR013325">
    <property type="entry name" value="RNA_pol_sigma_r2"/>
</dbReference>
<dbReference type="Gene3D" id="1.10.1740.10">
    <property type="match status" value="1"/>
</dbReference>
<keyword evidence="5" id="KW-0804">Transcription</keyword>
<evidence type="ECO:0000256" key="3">
    <source>
        <dbReference type="ARBA" id="ARBA00023082"/>
    </source>
</evidence>
<evidence type="ECO:0000313" key="9">
    <source>
        <dbReference type="Proteomes" id="UP000177309"/>
    </source>
</evidence>
<dbReference type="InterPro" id="IPR013324">
    <property type="entry name" value="RNA_pol_sigma_r3/r4-like"/>
</dbReference>
<dbReference type="GO" id="GO:0006352">
    <property type="term" value="P:DNA-templated transcription initiation"/>
    <property type="evidence" value="ECO:0007669"/>
    <property type="project" value="InterPro"/>
</dbReference>